<feature type="domain" description="Glucose-methanol-choline oxidoreductase N-terminal" evidence="10">
    <location>
        <begin position="91"/>
        <end position="114"/>
    </location>
</feature>
<accession>A0A9P3G3B4</accession>
<keyword evidence="3 9" id="KW-0285">Flavoprotein</keyword>
<sequence length="605" mass="66266">MLTPTEQLNNQFFDYIIAGGGTAGLTLAARLTEDPSVNVLVLEAGQANIDDPQLLRPGIYGSHFGNASFTWDHKTIKQKHVNDRESGWSRGKGLGGSSGINFLCYTKPPARDIDDFERLGNPGWNWKNLEQYFNRAEGFVEPTEEYKKRTGVKTETWNVGREGPLKVSFPVSISEAEMRIQQAFANQGIPAAKQPIGGDPKGICFLPNTYDPKTHVRSYSTNAYYLPNKDRPNFKVAVGAHVNRVLTENTRDGSWSAVGVEFTDVASGKTQTVNAKKEVILSAGALKTPQLLELSGFGRIDVLDKIDVPVKVELSGVGENVQDHIFLGLSWELKEDAPFDTLDLLRDPAIAAKHLELHAQGSGLHTIGIVGFSWNSFDMFAPPGKQAEVYQKMEDALGKIDDTAHPGLRKSFEIAMQRFEPGKPGSPGCEFISFPGFLSGPNPPEAGKRYATILVAMNHGFSRGTVHATSSDPLKDPEMDAHYFEQDFDLDIHVEMVKFARKVANTSPMKEMLVAELNPGLEVQTDAQWAEWLKQTFSTTWHTAGSAAMLPRAQNGVVDASLKVYGTSNLRVVDLSVVPLHFASHPQATVYAIAEKAADIIKAAA</sequence>
<comment type="cofactor">
    <cofactor evidence="1 8">
        <name>FAD</name>
        <dbReference type="ChEBI" id="CHEBI:57692"/>
    </cofactor>
</comment>
<gene>
    <name evidence="11" type="ORF">PsYK624_035710</name>
</gene>
<keyword evidence="4" id="KW-0732">Signal</keyword>
<comment type="similarity">
    <text evidence="2 9">Belongs to the GMC oxidoreductase family.</text>
</comment>
<evidence type="ECO:0000256" key="5">
    <source>
        <dbReference type="ARBA" id="ARBA00022827"/>
    </source>
</evidence>
<evidence type="ECO:0000256" key="2">
    <source>
        <dbReference type="ARBA" id="ARBA00010790"/>
    </source>
</evidence>
<feature type="binding site" evidence="8">
    <location>
        <position position="242"/>
    </location>
    <ligand>
        <name>FAD</name>
        <dbReference type="ChEBI" id="CHEBI:57692"/>
    </ligand>
</feature>
<proteinExistence type="inferred from homology"/>
<dbReference type="SUPFAM" id="SSF51905">
    <property type="entry name" value="FAD/NAD(P)-binding domain"/>
    <property type="match status" value="1"/>
</dbReference>
<dbReference type="Pfam" id="PF05199">
    <property type="entry name" value="GMC_oxred_C"/>
    <property type="match status" value="1"/>
</dbReference>
<evidence type="ECO:0000256" key="6">
    <source>
        <dbReference type="ARBA" id="ARBA00023002"/>
    </source>
</evidence>
<organism evidence="11 12">
    <name type="scientific">Phanerochaete sordida</name>
    <dbReference type="NCBI Taxonomy" id="48140"/>
    <lineage>
        <taxon>Eukaryota</taxon>
        <taxon>Fungi</taxon>
        <taxon>Dikarya</taxon>
        <taxon>Basidiomycota</taxon>
        <taxon>Agaricomycotina</taxon>
        <taxon>Agaricomycetes</taxon>
        <taxon>Polyporales</taxon>
        <taxon>Phanerochaetaceae</taxon>
        <taxon>Phanerochaete</taxon>
    </lineage>
</organism>
<evidence type="ECO:0000259" key="10">
    <source>
        <dbReference type="PROSITE" id="PS00623"/>
    </source>
</evidence>
<dbReference type="InterPro" id="IPR036188">
    <property type="entry name" value="FAD/NAD-bd_sf"/>
</dbReference>
<evidence type="ECO:0000256" key="1">
    <source>
        <dbReference type="ARBA" id="ARBA00001974"/>
    </source>
</evidence>
<dbReference type="GO" id="GO:0050660">
    <property type="term" value="F:flavin adenine dinucleotide binding"/>
    <property type="evidence" value="ECO:0007669"/>
    <property type="project" value="InterPro"/>
</dbReference>
<dbReference type="AlphaFoldDB" id="A0A9P3G3B4"/>
<dbReference type="GO" id="GO:0016614">
    <property type="term" value="F:oxidoreductase activity, acting on CH-OH group of donors"/>
    <property type="evidence" value="ECO:0007669"/>
    <property type="project" value="InterPro"/>
</dbReference>
<dbReference type="OrthoDB" id="269227at2759"/>
<evidence type="ECO:0000313" key="12">
    <source>
        <dbReference type="Proteomes" id="UP000703269"/>
    </source>
</evidence>
<keyword evidence="5 8" id="KW-0274">FAD</keyword>
<comment type="caution">
    <text evidence="11">The sequence shown here is derived from an EMBL/GenBank/DDBJ whole genome shotgun (WGS) entry which is preliminary data.</text>
</comment>
<dbReference type="InterPro" id="IPR007867">
    <property type="entry name" value="GMC_OxRtase_C"/>
</dbReference>
<dbReference type="Gene3D" id="3.50.50.60">
    <property type="entry name" value="FAD/NAD(P)-binding domain"/>
    <property type="match status" value="1"/>
</dbReference>
<dbReference type="PIRSF" id="PIRSF000137">
    <property type="entry name" value="Alcohol_oxidase"/>
    <property type="match status" value="1"/>
</dbReference>
<dbReference type="InterPro" id="IPR012132">
    <property type="entry name" value="GMC_OxRdtase"/>
</dbReference>
<evidence type="ECO:0000256" key="8">
    <source>
        <dbReference type="PIRSR" id="PIRSR000137-2"/>
    </source>
</evidence>
<dbReference type="EMBL" id="BPQB01000006">
    <property type="protein sequence ID" value="GJE87488.1"/>
    <property type="molecule type" value="Genomic_DNA"/>
</dbReference>
<reference evidence="11 12" key="1">
    <citation type="submission" date="2021-08" db="EMBL/GenBank/DDBJ databases">
        <title>Draft Genome Sequence of Phanerochaete sordida strain YK-624.</title>
        <authorList>
            <person name="Mori T."/>
            <person name="Dohra H."/>
            <person name="Suzuki T."/>
            <person name="Kawagishi H."/>
            <person name="Hirai H."/>
        </authorList>
    </citation>
    <scope>NUCLEOTIDE SEQUENCE [LARGE SCALE GENOMIC DNA]</scope>
    <source>
        <strain evidence="11 12">YK-624</strain>
    </source>
</reference>
<evidence type="ECO:0000313" key="11">
    <source>
        <dbReference type="EMBL" id="GJE87488.1"/>
    </source>
</evidence>
<dbReference type="SUPFAM" id="SSF54373">
    <property type="entry name" value="FAD-linked reductases, C-terminal domain"/>
    <property type="match status" value="1"/>
</dbReference>
<feature type="active site" description="Proton donor" evidence="7">
    <location>
        <position position="542"/>
    </location>
</feature>
<dbReference type="PANTHER" id="PTHR11552:SF201">
    <property type="entry name" value="GLUCOSE-METHANOL-CHOLINE OXIDOREDUCTASE N-TERMINAL DOMAIN-CONTAINING PROTEIN"/>
    <property type="match status" value="1"/>
</dbReference>
<evidence type="ECO:0000256" key="7">
    <source>
        <dbReference type="PIRSR" id="PIRSR000137-1"/>
    </source>
</evidence>
<name>A0A9P3G3B4_9APHY</name>
<keyword evidence="12" id="KW-1185">Reference proteome</keyword>
<dbReference type="PANTHER" id="PTHR11552">
    <property type="entry name" value="GLUCOSE-METHANOL-CHOLINE GMC OXIDOREDUCTASE"/>
    <property type="match status" value="1"/>
</dbReference>
<evidence type="ECO:0000256" key="4">
    <source>
        <dbReference type="ARBA" id="ARBA00022729"/>
    </source>
</evidence>
<dbReference type="Pfam" id="PF00732">
    <property type="entry name" value="GMC_oxred_N"/>
    <property type="match status" value="1"/>
</dbReference>
<dbReference type="Proteomes" id="UP000703269">
    <property type="component" value="Unassembled WGS sequence"/>
</dbReference>
<dbReference type="Gene3D" id="3.30.560.10">
    <property type="entry name" value="Glucose Oxidase, domain 3"/>
    <property type="match status" value="1"/>
</dbReference>
<dbReference type="PROSITE" id="PS00623">
    <property type="entry name" value="GMC_OXRED_1"/>
    <property type="match status" value="1"/>
</dbReference>
<evidence type="ECO:0000256" key="9">
    <source>
        <dbReference type="RuleBase" id="RU003968"/>
    </source>
</evidence>
<feature type="active site" description="Proton acceptor" evidence="7">
    <location>
        <position position="585"/>
    </location>
</feature>
<evidence type="ECO:0000256" key="3">
    <source>
        <dbReference type="ARBA" id="ARBA00022630"/>
    </source>
</evidence>
<keyword evidence="6" id="KW-0560">Oxidoreductase</keyword>
<protein>
    <submittedName>
        <fullName evidence="11">GMC family oxidoreductase</fullName>
    </submittedName>
</protein>
<feature type="binding site" evidence="8">
    <location>
        <begin position="586"/>
        <end position="587"/>
    </location>
    <ligand>
        <name>FAD</name>
        <dbReference type="ChEBI" id="CHEBI:57692"/>
    </ligand>
</feature>
<feature type="binding site" evidence="8">
    <location>
        <begin position="541"/>
        <end position="542"/>
    </location>
    <ligand>
        <name>FAD</name>
        <dbReference type="ChEBI" id="CHEBI:57692"/>
    </ligand>
</feature>
<dbReference type="InterPro" id="IPR000172">
    <property type="entry name" value="GMC_OxRdtase_N"/>
</dbReference>